<name>A0A7Z7ITE8_9MYCO</name>
<organism evidence="1 2">
    <name type="scientific">Mycobacterium simulans</name>
    <dbReference type="NCBI Taxonomy" id="627089"/>
    <lineage>
        <taxon>Bacteria</taxon>
        <taxon>Bacillati</taxon>
        <taxon>Actinomycetota</taxon>
        <taxon>Actinomycetes</taxon>
        <taxon>Mycobacteriales</taxon>
        <taxon>Mycobacteriaceae</taxon>
        <taxon>Mycobacterium</taxon>
    </lineage>
</organism>
<protein>
    <submittedName>
        <fullName evidence="1">Uncharacterized protein</fullName>
    </submittedName>
</protein>
<reference evidence="1 2" key="1">
    <citation type="submission" date="2017-10" db="EMBL/GenBank/DDBJ databases">
        <authorList>
            <consortium name="Urmite Genomes"/>
        </authorList>
    </citation>
    <scope>NUCLEOTIDE SEQUENCE [LARGE SCALE GENOMIC DNA]</scope>
    <source>
        <strain evidence="1 2">FB-527</strain>
    </source>
</reference>
<keyword evidence="2" id="KW-1185">Reference proteome</keyword>
<evidence type="ECO:0000313" key="1">
    <source>
        <dbReference type="EMBL" id="SOK27385.1"/>
    </source>
</evidence>
<sequence length="31" mass="3425">MTFSILWETNASRSAVAWLGSIQVTPVDASW</sequence>
<dbReference type="EMBL" id="OCTY01000010">
    <property type="protein sequence ID" value="SOK27385.1"/>
    <property type="molecule type" value="Genomic_DNA"/>
</dbReference>
<gene>
    <name evidence="1" type="ORF">MSIMFB_05673</name>
</gene>
<accession>A0A7Z7ITE8</accession>
<dbReference type="AlphaFoldDB" id="A0A7Z7ITE8"/>
<comment type="caution">
    <text evidence="1">The sequence shown here is derived from an EMBL/GenBank/DDBJ whole genome shotgun (WGS) entry which is preliminary data.</text>
</comment>
<evidence type="ECO:0000313" key="2">
    <source>
        <dbReference type="Proteomes" id="UP000554965"/>
    </source>
</evidence>
<proteinExistence type="predicted"/>
<dbReference type="Proteomes" id="UP000554965">
    <property type="component" value="Unassembled WGS sequence"/>
</dbReference>